<organism evidence="2 3">
    <name type="scientific">Blyttiomyces helicus</name>
    <dbReference type="NCBI Taxonomy" id="388810"/>
    <lineage>
        <taxon>Eukaryota</taxon>
        <taxon>Fungi</taxon>
        <taxon>Fungi incertae sedis</taxon>
        <taxon>Chytridiomycota</taxon>
        <taxon>Chytridiomycota incertae sedis</taxon>
        <taxon>Chytridiomycetes</taxon>
        <taxon>Chytridiomycetes incertae sedis</taxon>
        <taxon>Blyttiomyces</taxon>
    </lineage>
</organism>
<protein>
    <recommendedName>
        <fullName evidence="4">HCP-like protein</fullName>
    </recommendedName>
</protein>
<proteinExistence type="predicted"/>
<name>A0A4P9W032_9FUNG</name>
<feature type="region of interest" description="Disordered" evidence="1">
    <location>
        <begin position="367"/>
        <end position="390"/>
    </location>
</feature>
<evidence type="ECO:0000256" key="1">
    <source>
        <dbReference type="SAM" id="MobiDB-lite"/>
    </source>
</evidence>
<dbReference type="PANTHER" id="PTHR45011:SF1">
    <property type="entry name" value="DAP3-BINDING CELL DEATH ENHANCER 1"/>
    <property type="match status" value="1"/>
</dbReference>
<dbReference type="EMBL" id="KZ999531">
    <property type="protein sequence ID" value="RKO84982.1"/>
    <property type="molecule type" value="Genomic_DNA"/>
</dbReference>
<keyword evidence="3" id="KW-1185">Reference proteome</keyword>
<dbReference type="InterPro" id="IPR011990">
    <property type="entry name" value="TPR-like_helical_dom_sf"/>
</dbReference>
<dbReference type="Gene3D" id="1.25.40.10">
    <property type="entry name" value="Tetratricopeptide repeat domain"/>
    <property type="match status" value="1"/>
</dbReference>
<accession>A0A4P9W032</accession>
<dbReference type="Pfam" id="PF08238">
    <property type="entry name" value="Sel1"/>
    <property type="match status" value="2"/>
</dbReference>
<dbReference type="Proteomes" id="UP000269721">
    <property type="component" value="Unassembled WGS sequence"/>
</dbReference>
<feature type="region of interest" description="Disordered" evidence="1">
    <location>
        <begin position="117"/>
        <end position="153"/>
    </location>
</feature>
<dbReference type="SUPFAM" id="SSF81901">
    <property type="entry name" value="HCP-like"/>
    <property type="match status" value="1"/>
</dbReference>
<dbReference type="AlphaFoldDB" id="A0A4P9W032"/>
<dbReference type="SMART" id="SM00671">
    <property type="entry name" value="SEL1"/>
    <property type="match status" value="1"/>
</dbReference>
<evidence type="ECO:0008006" key="4">
    <source>
        <dbReference type="Google" id="ProtNLM"/>
    </source>
</evidence>
<reference evidence="3" key="1">
    <citation type="journal article" date="2018" name="Nat. Microbiol.">
        <title>Leveraging single-cell genomics to expand the fungal tree of life.</title>
        <authorList>
            <person name="Ahrendt S.R."/>
            <person name="Quandt C.A."/>
            <person name="Ciobanu D."/>
            <person name="Clum A."/>
            <person name="Salamov A."/>
            <person name="Andreopoulos B."/>
            <person name="Cheng J.F."/>
            <person name="Woyke T."/>
            <person name="Pelin A."/>
            <person name="Henrissat B."/>
            <person name="Reynolds N.K."/>
            <person name="Benny G.L."/>
            <person name="Smith M.E."/>
            <person name="James T.Y."/>
            <person name="Grigoriev I.V."/>
        </authorList>
    </citation>
    <scope>NUCLEOTIDE SEQUENCE [LARGE SCALE GENOMIC DNA]</scope>
</reference>
<gene>
    <name evidence="2" type="ORF">BDK51DRAFT_36489</name>
</gene>
<dbReference type="InterPro" id="IPR006597">
    <property type="entry name" value="Sel1-like"/>
</dbReference>
<dbReference type="PANTHER" id="PTHR45011">
    <property type="entry name" value="DAP3-BINDING CELL DEATH ENHANCER 1"/>
    <property type="match status" value="1"/>
</dbReference>
<feature type="compositionally biased region" description="Low complexity" evidence="1">
    <location>
        <begin position="370"/>
        <end position="390"/>
    </location>
</feature>
<sequence length="510" mass="53674">MSGKERSEVGVWIGRAEAGQGIVPLGGAVVVDVRRAFHPPFSSSSSTPSSPSSPSSLLEADVLYSHSPPLTPALQMSPLIAGYLFEPTTGTAAAPSCSARGFFEKTVCAQRHVHTSCRPSRVPSPFQSPPVPPNPAEPSGRSKSSSWSPRSEPGDYPASVKAFVAVCGAYSGRVLYDEERRERLVGRISGFWEDLKQPVMARSSSAPSALPSSQADAEMEVVLPWVVQTQPPPPPPAPVIPLRAGLLPPLAFAPTPTLVLPLPLIKLTRIADPPSPVLASAKHVVRVEDEGVVADETVRGAETQTETAAAAEESVRADIKKVAVEATVPVPAKPYPAHRRPSTASRLSDLVTAHDLRETNILGLVALGASPSTPRGSTRSTKRSLSSPPASHAASLFEAAAERGYPKAAFNAALCHHRGIGGANRDPDRAIVLYRQAAHAGHPPAEYNLGVMLLDLAKEQKSVEKWNEAVGWIESAARHGFEPALKAVAELKLGAVDEAVDVQGAADCAA</sequence>
<dbReference type="InterPro" id="IPR052748">
    <property type="entry name" value="ISR_Activator"/>
</dbReference>
<feature type="compositionally biased region" description="Low complexity" evidence="1">
    <location>
        <begin position="137"/>
        <end position="151"/>
    </location>
</feature>
<evidence type="ECO:0000313" key="3">
    <source>
        <dbReference type="Proteomes" id="UP000269721"/>
    </source>
</evidence>
<feature type="compositionally biased region" description="Pro residues" evidence="1">
    <location>
        <begin position="126"/>
        <end position="136"/>
    </location>
</feature>
<evidence type="ECO:0000313" key="2">
    <source>
        <dbReference type="EMBL" id="RKO84982.1"/>
    </source>
</evidence>
<dbReference type="OrthoDB" id="2118855at2759"/>